<reference evidence="4" key="1">
    <citation type="submission" date="2018-05" db="EMBL/GenBank/DDBJ databases">
        <authorList>
            <person name="Lanie J.A."/>
            <person name="Ng W.-L."/>
            <person name="Kazmierczak K.M."/>
            <person name="Andrzejewski T.M."/>
            <person name="Davidsen T.M."/>
            <person name="Wayne K.J."/>
            <person name="Tettelin H."/>
            <person name="Glass J.I."/>
            <person name="Rusch D."/>
            <person name="Podicherti R."/>
            <person name="Tsui H.-C.T."/>
            <person name="Winkler M.E."/>
        </authorList>
    </citation>
    <scope>NUCLEOTIDE SEQUENCE</scope>
</reference>
<dbReference type="InterPro" id="IPR011707">
    <property type="entry name" value="Cu-oxidase-like_N"/>
</dbReference>
<sequence>MFSIKKGWKGWYALAVVFLTLGLAGPAGAISTDHSHGVNNTGVDAVDKPAWLEKLEKQLQHEDLMSGLEGSQEKLDNTMMKVMDQLKSKLKEHASPASAGGGFHDSWAAHQLGQSYLLGPSEAAAKVYKGAHCPSGIPVRKFEISAINVEITLNQWGDYYPGYMYVLDKNIDKVRAEEEKNAAAREDELDPGAVSNGLQGDAIQPLIIRGNQGECVRVKFTNRLEDEDAGFQINGSAMIISSSGQPNTAATPGSIVPAEETQEYEWYIPIDEQEGGHMIQNHAGRDPSSLGLIGTFVVEPRGSRHLDPWTGKELGSGWMAMITNDEAKDFREFTLMYHEVGDESFRPLNRHGEMIPQRDPQTDSYRPSARALNFRSEPFGINNLAVQEKKFHFEDESLAYSSYTFGDAPTTIPRSYLGDPAKFRLVHGGGEVFHSHHPHGGTIRWTRSPQREDQQLLNLTTAAYDGPVKYPVVRTTSDRVDVQVIGPSETMDLETECGSGLCQRLAGDFLFHCHVAHHYVAGMWGYWRVYNNLQTGNYPYESTDVMRPLQELPDRQGRIPKGTTSDKLVGKTMNWFGKKFHIVGKGKSDWTKAEPVVNIKDWVKYMLPPQGRDGHYDDPIKQIKAYDGSVLDYGWKNTQALSERDSVIKWPKYKSPHPGKRHPIQFSPLTGKLAWPHLAPHFGKRVPFARNHGGAPWLEPFHMQTDNGVITRTESGSARSGPDLENTGGAKPGEQGRWSLCPAGAGRKQYNLHFINTPIELSPAIGKIAPVIDKYGLIYVIDEEMAAIKADPKKAYPLVIRANVYDCVDVLLSSEWDDDDFTNFQMSKVNIHPHFFQFDNQASDGVITGFSYDQSMRSYKQFTKKMKDGHHVGMPVPMNAKLLKATKPGDTKIEIQMAKHSPTYHVGADIIVGIEVPNGKDARWIKKITPDPNKGPSKDDKYTIEFTEGMTHAHAAGHIVTTEYVRYRWWVDVDLGLVFWHDHAFGATTWPHGGIGSTIVEPWGSTYHDPKTGEEIRSGPVADIHSTEIVGYNTQGSFRELVAQVSDTVPHTAQLVTEGNPPGLTRENAIAAGQSISFQMPSDMLEVAFPLLNGGTHTTGGAFNFRAASLTARLRNSKDNSKLFSSKPHGDPSTPMLRAYVGDNIVFRLLAGMQNETHTFVVSGHGYRPERYDRDSRVTNTIHVGIAERYDLPTKAGGFQQMAGDYMYYNGRTSKLSEGSWGIIRVLDEVQKDLKILPGNEDFKRKIKKTLCPKGAPVKSFSVVAIDKELNFNANTEGEIEVDFERKLLLTNASGKIFALEGEVKKAAEDGAMPHPLTLRANIGDCIKIKLTNRLKAGNASIHANNIAFDPKDSQGINVGNNPGNQTVAPGKSKNYTFYAHPGFKRNGALIWDFGNLTQNVRSGLYGGIIIGPKGSIYRDPETGKDISLGNSWRADVIIDKSYPENTDIDNYRDFALYFQDEDNIIGTSFMPYLQNVAGLTGVNYRLEPWLYREDEGCELGNMFTACVAADADPATPTLKAHAGDRVMINIFGAHNEQNQVFNLDGHQWRRHMDQEGSDMIDAEQFGAGEYIQAYINAGGTYNNPGTYLWLNARTPYQQAGQWGYFKVLPSGDRSILPLGKTTAKGVKTASQPSEKEKSASKDIDERLSMR</sequence>
<accession>A0A381SDH6</accession>
<evidence type="ECO:0000256" key="1">
    <source>
        <dbReference type="ARBA" id="ARBA00022723"/>
    </source>
</evidence>
<dbReference type="EMBL" id="UINC01002914">
    <property type="protein sequence ID" value="SVA01544.1"/>
    <property type="molecule type" value="Genomic_DNA"/>
</dbReference>
<feature type="domain" description="Plastocyanin-like" evidence="3">
    <location>
        <begin position="1309"/>
        <end position="1414"/>
    </location>
</feature>
<feature type="compositionally biased region" description="Basic and acidic residues" evidence="2">
    <location>
        <begin position="1634"/>
        <end position="1651"/>
    </location>
</feature>
<feature type="region of interest" description="Disordered" evidence="2">
    <location>
        <begin position="712"/>
        <end position="738"/>
    </location>
</feature>
<dbReference type="SUPFAM" id="SSF49503">
    <property type="entry name" value="Cupredoxins"/>
    <property type="match status" value="5"/>
</dbReference>
<evidence type="ECO:0000313" key="4">
    <source>
        <dbReference type="EMBL" id="SVA01544.1"/>
    </source>
</evidence>
<gene>
    <name evidence="4" type="ORF">METZ01_LOCUS54398</name>
</gene>
<dbReference type="Pfam" id="PF07732">
    <property type="entry name" value="Cu-oxidase_3"/>
    <property type="match status" value="1"/>
</dbReference>
<organism evidence="4">
    <name type="scientific">marine metagenome</name>
    <dbReference type="NCBI Taxonomy" id="408172"/>
    <lineage>
        <taxon>unclassified sequences</taxon>
        <taxon>metagenomes</taxon>
        <taxon>ecological metagenomes</taxon>
    </lineage>
</organism>
<proteinExistence type="predicted"/>
<name>A0A381SDH6_9ZZZZ</name>
<feature type="region of interest" description="Disordered" evidence="2">
    <location>
        <begin position="1623"/>
        <end position="1651"/>
    </location>
</feature>
<dbReference type="PROSITE" id="PS00080">
    <property type="entry name" value="MULTICOPPER_OXIDASE2"/>
    <property type="match status" value="1"/>
</dbReference>
<protein>
    <recommendedName>
        <fullName evidence="3">Plastocyanin-like domain-containing protein</fullName>
    </recommendedName>
</protein>
<evidence type="ECO:0000259" key="3">
    <source>
        <dbReference type="Pfam" id="PF07732"/>
    </source>
</evidence>
<dbReference type="Gene3D" id="2.60.40.420">
    <property type="entry name" value="Cupredoxins - blue copper proteins"/>
    <property type="match status" value="5"/>
</dbReference>
<evidence type="ECO:0000256" key="2">
    <source>
        <dbReference type="SAM" id="MobiDB-lite"/>
    </source>
</evidence>
<dbReference type="InterPro" id="IPR002355">
    <property type="entry name" value="Cu_oxidase_Cu_BS"/>
</dbReference>
<keyword evidence="1" id="KW-0479">Metal-binding</keyword>
<dbReference type="GO" id="GO:0005507">
    <property type="term" value="F:copper ion binding"/>
    <property type="evidence" value="ECO:0007669"/>
    <property type="project" value="InterPro"/>
</dbReference>
<dbReference type="InterPro" id="IPR008972">
    <property type="entry name" value="Cupredoxin"/>
</dbReference>